<dbReference type="AlphaFoldDB" id="A0A7M7GD40"/>
<keyword evidence="1" id="KW-0812">Transmembrane</keyword>
<keyword evidence="1" id="KW-0472">Membrane</keyword>
<dbReference type="GeneID" id="100679852"/>
<keyword evidence="1" id="KW-1133">Transmembrane helix</keyword>
<dbReference type="RefSeq" id="XP_003426622.1">
    <property type="nucleotide sequence ID" value="XM_003426574.5"/>
</dbReference>
<dbReference type="EnsemblMetazoa" id="XM_003426574">
    <property type="protein sequence ID" value="XP_003426622"/>
    <property type="gene ID" value="LOC100679852"/>
</dbReference>
<proteinExistence type="predicted"/>
<sequence length="118" mass="14069">MMNILRCCRGRLQVTPVTTIFRRPYIKISNKMEILLKQADKIPRNFELIYRYPTFRSAGFLFHTVNFVTMTTFTVVACAYYMDKPINEDERKLDLIQNPRPDELRISKFHITMAKFII</sequence>
<evidence type="ECO:0000313" key="2">
    <source>
        <dbReference type="EnsemblMetazoa" id="XP_003426622"/>
    </source>
</evidence>
<dbReference type="KEGG" id="nvi:100679852"/>
<reference evidence="2" key="1">
    <citation type="submission" date="2021-01" db="UniProtKB">
        <authorList>
            <consortium name="EnsemblMetazoa"/>
        </authorList>
    </citation>
    <scope>IDENTIFICATION</scope>
</reference>
<protein>
    <submittedName>
        <fullName evidence="2">Uncharacterized protein</fullName>
    </submittedName>
</protein>
<accession>A0A7M7GD40</accession>
<feature type="transmembrane region" description="Helical" evidence="1">
    <location>
        <begin position="60"/>
        <end position="82"/>
    </location>
</feature>
<keyword evidence="3" id="KW-1185">Reference proteome</keyword>
<organism evidence="2 3">
    <name type="scientific">Nasonia vitripennis</name>
    <name type="common">Parasitic wasp</name>
    <dbReference type="NCBI Taxonomy" id="7425"/>
    <lineage>
        <taxon>Eukaryota</taxon>
        <taxon>Metazoa</taxon>
        <taxon>Ecdysozoa</taxon>
        <taxon>Arthropoda</taxon>
        <taxon>Hexapoda</taxon>
        <taxon>Insecta</taxon>
        <taxon>Pterygota</taxon>
        <taxon>Neoptera</taxon>
        <taxon>Endopterygota</taxon>
        <taxon>Hymenoptera</taxon>
        <taxon>Apocrita</taxon>
        <taxon>Proctotrupomorpha</taxon>
        <taxon>Chalcidoidea</taxon>
        <taxon>Pteromalidae</taxon>
        <taxon>Pteromalinae</taxon>
        <taxon>Nasonia</taxon>
    </lineage>
</organism>
<dbReference type="OrthoDB" id="7407406at2759"/>
<dbReference type="Proteomes" id="UP000002358">
    <property type="component" value="Chromosome 5"/>
</dbReference>
<evidence type="ECO:0000313" key="3">
    <source>
        <dbReference type="Proteomes" id="UP000002358"/>
    </source>
</evidence>
<evidence type="ECO:0000256" key="1">
    <source>
        <dbReference type="SAM" id="Phobius"/>
    </source>
</evidence>
<name>A0A7M7GD40_NASVI</name>